<feature type="domain" description="Sulfatase N-terminal" evidence="1">
    <location>
        <begin position="55"/>
        <end position="383"/>
    </location>
</feature>
<dbReference type="STRING" id="501024.RTCCBAU85039_5092"/>
<dbReference type="SUPFAM" id="SSF53649">
    <property type="entry name" value="Alkaline phosphatase-like"/>
    <property type="match status" value="1"/>
</dbReference>
<dbReference type="EMBL" id="FNXB01000036">
    <property type="protein sequence ID" value="SEI14442.1"/>
    <property type="molecule type" value="Genomic_DNA"/>
</dbReference>
<organism evidence="2 4">
    <name type="scientific">Rhizobium tibeticum</name>
    <dbReference type="NCBI Taxonomy" id="501024"/>
    <lineage>
        <taxon>Bacteria</taxon>
        <taxon>Pseudomonadati</taxon>
        <taxon>Pseudomonadota</taxon>
        <taxon>Alphaproteobacteria</taxon>
        <taxon>Hyphomicrobiales</taxon>
        <taxon>Rhizobiaceae</taxon>
        <taxon>Rhizobium/Agrobacterium group</taxon>
        <taxon>Rhizobium</taxon>
    </lineage>
</organism>
<evidence type="ECO:0000259" key="1">
    <source>
        <dbReference type="Pfam" id="PF00884"/>
    </source>
</evidence>
<dbReference type="PANTHER" id="PTHR43751:SF2">
    <property type="entry name" value="SULFATASE N-TERMINAL DOMAIN-CONTAINING PROTEIN"/>
    <property type="match status" value="1"/>
</dbReference>
<reference evidence="3 5" key="1">
    <citation type="submission" date="2016-10" db="EMBL/GenBank/DDBJ databases">
        <authorList>
            <person name="Varghese N."/>
            <person name="Submissions S."/>
        </authorList>
    </citation>
    <scope>NUCLEOTIDE SEQUENCE [LARGE SCALE GENOMIC DNA]</scope>
    <source>
        <strain evidence="3 5">CGMCC 1.7071</strain>
    </source>
</reference>
<sequence>MLNDMHGKARSLRASLSKRLRRAGAGLAIALASTSLSYGAAQAQQAAPAQNTAKPNILVIFGDDIGQTNISAYSMGVVGYKTPNIDRIAKEGTLFTDYYAENSCTAGRSTFITGQVCLRTGLCKVGIPGATVGLQARDITIAQALKPLGYATGQFGKNHLGDRDEFLPTKHGFDEFFGNLYHLNAEEEPERPYYPKNDQEFVKANSPRGVLHSFADGRVEDTGALNRKRMETIDDETTAAAIDFIQRQAKEGKPFFTWMNTTRMHAFTHVREPMRGQSGMPGNEYADGMIEHDGDVGKLLKTLDDLKIADNTIVVYTTDNGPNQWSWPDAATTSFRSEKDTNWEGAFRVPAMVRWPGHIKAGEVSNEMMSGLDWFPTLLAAAGDTDIKERLVNGASINGNQFKVHLDGYNQLPYLTGQQPKSGREDFYYFNDDGELVAYRYGNWKIVFCEQREPGGFQVWANPFTCLRAPKVFNLRMDPYERADTVSDQYYDWLAQNAYLIQYGVYRVAPFLQTFKDYPPSQRSASFSIDQMVDALMRSVDQGPAVGK</sequence>
<dbReference type="EMBL" id="FOCV01000027">
    <property type="protein sequence ID" value="SEO85027.1"/>
    <property type="molecule type" value="Genomic_DNA"/>
</dbReference>
<proteinExistence type="predicted"/>
<keyword evidence="2" id="KW-0378">Hydrolase</keyword>
<dbReference type="AlphaFoldDB" id="A0A1H8T281"/>
<accession>A0A1H8T281</accession>
<dbReference type="GO" id="GO:0004065">
    <property type="term" value="F:arylsulfatase activity"/>
    <property type="evidence" value="ECO:0007669"/>
    <property type="project" value="UniProtKB-EC"/>
</dbReference>
<dbReference type="EC" id="3.1.6.1" evidence="2"/>
<evidence type="ECO:0000313" key="2">
    <source>
        <dbReference type="EMBL" id="SEI14442.1"/>
    </source>
</evidence>
<dbReference type="InterPro" id="IPR017850">
    <property type="entry name" value="Alkaline_phosphatase_core_sf"/>
</dbReference>
<evidence type="ECO:0000313" key="4">
    <source>
        <dbReference type="Proteomes" id="UP000183063"/>
    </source>
</evidence>
<dbReference type="CDD" id="cd16142">
    <property type="entry name" value="ARS_like"/>
    <property type="match status" value="1"/>
</dbReference>
<reference evidence="4" key="3">
    <citation type="submission" date="2016-10" db="EMBL/GenBank/DDBJ databases">
        <authorList>
            <person name="Wibberg D."/>
        </authorList>
    </citation>
    <scope>NUCLEOTIDE SEQUENCE [LARGE SCALE GENOMIC DNA]</scope>
</reference>
<dbReference type="RefSeq" id="WP_420884127.1">
    <property type="nucleotide sequence ID" value="NZ_FNXB01000036.1"/>
</dbReference>
<dbReference type="Proteomes" id="UP000198939">
    <property type="component" value="Unassembled WGS sequence"/>
</dbReference>
<dbReference type="Gene3D" id="3.40.720.10">
    <property type="entry name" value="Alkaline Phosphatase, subunit A"/>
    <property type="match status" value="1"/>
</dbReference>
<dbReference type="Proteomes" id="UP000183063">
    <property type="component" value="Unassembled WGS sequence"/>
</dbReference>
<dbReference type="InterPro" id="IPR052701">
    <property type="entry name" value="GAG_Ulvan_Degrading_Sulfatases"/>
</dbReference>
<reference evidence="2" key="2">
    <citation type="submission" date="2016-10" db="EMBL/GenBank/DDBJ databases">
        <authorList>
            <person name="de Groot N.N."/>
        </authorList>
    </citation>
    <scope>NUCLEOTIDE SEQUENCE [LARGE SCALE GENOMIC DNA]</scope>
    <source>
        <strain evidence="2">CCBAU85039</strain>
    </source>
</reference>
<evidence type="ECO:0000313" key="3">
    <source>
        <dbReference type="EMBL" id="SEO85027.1"/>
    </source>
</evidence>
<gene>
    <name evidence="2" type="primary">atsA_2</name>
    <name evidence="2" type="ORF">RTCCBAU85039_5092</name>
    <name evidence="3" type="ORF">SAMN05216228_102715</name>
</gene>
<dbReference type="PANTHER" id="PTHR43751">
    <property type="entry name" value="SULFATASE"/>
    <property type="match status" value="1"/>
</dbReference>
<evidence type="ECO:0000313" key="5">
    <source>
        <dbReference type="Proteomes" id="UP000198939"/>
    </source>
</evidence>
<keyword evidence="5" id="KW-1185">Reference proteome</keyword>
<name>A0A1H8T281_9HYPH</name>
<dbReference type="Gene3D" id="3.30.1120.10">
    <property type="match status" value="1"/>
</dbReference>
<dbReference type="InterPro" id="IPR000917">
    <property type="entry name" value="Sulfatase_N"/>
</dbReference>
<protein>
    <submittedName>
        <fullName evidence="2">Arylsulfatase</fullName>
        <ecNumber evidence="2">3.1.6.1</ecNumber>
    </submittedName>
</protein>
<dbReference type="Pfam" id="PF00884">
    <property type="entry name" value="Sulfatase"/>
    <property type="match status" value="1"/>
</dbReference>